<dbReference type="RefSeq" id="WP_244902267.1">
    <property type="nucleotide sequence ID" value="NZ_BAQW01000011.1"/>
</dbReference>
<reference evidence="1" key="1">
    <citation type="submission" date="2013-04" db="EMBL/GenBank/DDBJ databases">
        <title>The genome sequencing project of 58 acetic acid bacteria.</title>
        <authorList>
            <person name="Okamoto-Kainuma A."/>
            <person name="Ishikawa M."/>
            <person name="Umino S."/>
            <person name="Koizumi Y."/>
            <person name="Shiwa Y."/>
            <person name="Yoshikawa H."/>
            <person name="Matsutani M."/>
            <person name="Matsushita K."/>
        </authorList>
    </citation>
    <scope>NUCLEOTIDE SEQUENCE</scope>
    <source>
        <strain evidence="1">NRIC 0228</strain>
    </source>
</reference>
<dbReference type="EMBL" id="BAQW01000011">
    <property type="protein sequence ID" value="GBR14199.1"/>
    <property type="molecule type" value="Genomic_DNA"/>
</dbReference>
<evidence type="ECO:0000313" key="1">
    <source>
        <dbReference type="EMBL" id="GBR14199.1"/>
    </source>
</evidence>
<accession>A0ABQ0QDD8</accession>
<name>A0ABQ0QDD8_9PROT</name>
<dbReference type="Pfam" id="PF01987">
    <property type="entry name" value="AIM24"/>
    <property type="match status" value="1"/>
</dbReference>
<dbReference type="InterPro" id="IPR002838">
    <property type="entry name" value="AIM24"/>
</dbReference>
<dbReference type="InterPro" id="IPR016031">
    <property type="entry name" value="Trp_RNA-bd_attenuator-like_dom"/>
</dbReference>
<dbReference type="SUPFAM" id="SSF51219">
    <property type="entry name" value="TRAP-like"/>
    <property type="match status" value="1"/>
</dbReference>
<evidence type="ECO:0008006" key="3">
    <source>
        <dbReference type="Google" id="ProtNLM"/>
    </source>
</evidence>
<dbReference type="Proteomes" id="UP001061070">
    <property type="component" value="Unassembled WGS sequence"/>
</dbReference>
<organism evidence="1 2">
    <name type="scientific">Gluconobacter frateurii NRIC 0228</name>
    <dbReference type="NCBI Taxonomy" id="1307946"/>
    <lineage>
        <taxon>Bacteria</taxon>
        <taxon>Pseudomonadati</taxon>
        <taxon>Pseudomonadota</taxon>
        <taxon>Alphaproteobacteria</taxon>
        <taxon>Acetobacterales</taxon>
        <taxon>Acetobacteraceae</taxon>
        <taxon>Gluconobacter</taxon>
    </lineage>
</organism>
<dbReference type="InterPro" id="IPR036983">
    <property type="entry name" value="AIM24_sf"/>
</dbReference>
<proteinExistence type="predicted"/>
<keyword evidence="2" id="KW-1185">Reference proteome</keyword>
<dbReference type="PANTHER" id="PTHR43657:SF1">
    <property type="entry name" value="ALTERED INHERITANCE OF MITOCHONDRIA PROTEIN 24, MITOCHONDRIAL"/>
    <property type="match status" value="1"/>
</dbReference>
<dbReference type="Gene3D" id="3.60.160.10">
    <property type="entry name" value="Mitochondrial biogenesis AIM24"/>
    <property type="match status" value="1"/>
</dbReference>
<protein>
    <recommendedName>
        <fullName evidence="3">TIGR00266 family protein</fullName>
    </recommendedName>
</protein>
<dbReference type="PANTHER" id="PTHR43657">
    <property type="entry name" value="TRYPTOPHAN RNA-BINDING ATTENUATOR PROTEIN-LIKE PROTEIN"/>
    <property type="match status" value="1"/>
</dbReference>
<evidence type="ECO:0000313" key="2">
    <source>
        <dbReference type="Proteomes" id="UP001061070"/>
    </source>
</evidence>
<comment type="caution">
    <text evidence="1">The sequence shown here is derived from an EMBL/GenBank/DDBJ whole genome shotgun (WGS) entry which is preliminary data.</text>
</comment>
<sequence length="230" mass="24640">MQSDISGTVMPVLRILLDAGESILAETGEFAWKSSHISMQTVTSGAGQSGLFGVVTRALAGGGLFMTRFTAHSQPGLIAFTSKIPGHITEHDLRGKAYLVHRHGFIAGTEDVRMELAFQRNLGAGVFGGDGFRLQKLSGTGRFWCSLGGEVITHDLAPGEQIDVHPGHVGMFEESVQFDITVIPGLRNKLFGGDGFFMARLTGPGRIWLQTMTPSGLAHALMPYLGTRGE</sequence>
<gene>
    <name evidence="1" type="ORF">AA0228_2198</name>
</gene>
<dbReference type="NCBIfam" id="TIGR00266">
    <property type="entry name" value="TIGR00266 family protein"/>
    <property type="match status" value="1"/>
</dbReference>